<reference evidence="1 2" key="1">
    <citation type="submission" date="2019-03" db="EMBL/GenBank/DDBJ databases">
        <title>Draft genome sequences of novel Actinobacteria.</title>
        <authorList>
            <person name="Sahin N."/>
            <person name="Ay H."/>
            <person name="Saygin H."/>
        </authorList>
    </citation>
    <scope>NUCLEOTIDE SEQUENCE [LARGE SCALE GENOMIC DNA]</scope>
    <source>
        <strain evidence="1 2">DSM 45347</strain>
    </source>
</reference>
<name>A0A4R4N901_9ACTN</name>
<comment type="caution">
    <text evidence="1">The sequence shown here is derived from an EMBL/GenBank/DDBJ whole genome shotgun (WGS) entry which is preliminary data.</text>
</comment>
<keyword evidence="2" id="KW-1185">Reference proteome</keyword>
<dbReference type="EMBL" id="SMJW01000305">
    <property type="protein sequence ID" value="TDC05379.1"/>
    <property type="molecule type" value="Genomic_DNA"/>
</dbReference>
<proteinExistence type="predicted"/>
<sequence>MHPAASRLAHLLQALENIRTLAERADRIAIDRLLTQPSATRHLDDHTLDFLRRAQDLIFITTQTLTTVLASDGSSSSHPAHLDAAEAWRRAHLHLPHPDDALILIHIQEFEEGYQAIPILVPIPEPPLVPTSETATTLVIDKTTGTVTRWPLLRLDTLARQYGRYMNQEPITFGTRHV</sequence>
<organism evidence="1 2">
    <name type="scientific">Actinomadura bangladeshensis</name>
    <dbReference type="NCBI Taxonomy" id="453573"/>
    <lineage>
        <taxon>Bacteria</taxon>
        <taxon>Bacillati</taxon>
        <taxon>Actinomycetota</taxon>
        <taxon>Actinomycetes</taxon>
        <taxon>Streptosporangiales</taxon>
        <taxon>Thermomonosporaceae</taxon>
        <taxon>Actinomadura</taxon>
    </lineage>
</organism>
<dbReference type="AlphaFoldDB" id="A0A4R4N901"/>
<dbReference type="Proteomes" id="UP000295431">
    <property type="component" value="Unassembled WGS sequence"/>
</dbReference>
<evidence type="ECO:0000313" key="2">
    <source>
        <dbReference type="Proteomes" id="UP000295431"/>
    </source>
</evidence>
<protein>
    <submittedName>
        <fullName evidence="1">Uncharacterized protein</fullName>
    </submittedName>
</protein>
<gene>
    <name evidence="1" type="ORF">E1284_35525</name>
</gene>
<dbReference type="RefSeq" id="WP_131944550.1">
    <property type="nucleotide sequence ID" value="NZ_BAAAMX010000049.1"/>
</dbReference>
<accession>A0A4R4N901</accession>
<dbReference type="OrthoDB" id="3478758at2"/>
<evidence type="ECO:0000313" key="1">
    <source>
        <dbReference type="EMBL" id="TDC05379.1"/>
    </source>
</evidence>